<dbReference type="AlphaFoldDB" id="A0A3P3YPI8"/>
<keyword evidence="1" id="KW-0496">Mitochondrion</keyword>
<sequence>MKVVERLSRLVVEAQGQFRTAAARQSASSWLDQVLLSNVITRSSLADTMEKVAAHEELLKKYRWGVKRDNMNLCRGVARHCGLEMPMSYNNDKQPHQTPVVLDIESLRAGDIALPSAGWGGQVGDHIRQ</sequence>
<evidence type="ECO:0000313" key="2">
    <source>
        <dbReference type="Proteomes" id="UP000290189"/>
    </source>
</evidence>
<dbReference type="Proteomes" id="UP000290189">
    <property type="component" value="Unassembled WGS sequence"/>
</dbReference>
<evidence type="ECO:0000313" key="1">
    <source>
        <dbReference type="EMBL" id="SPR01979.1"/>
    </source>
</evidence>
<gene>
    <name evidence="1" type="ORF">PLBR_LOCUS9194</name>
</gene>
<reference evidence="1 2" key="1">
    <citation type="submission" date="2018-03" db="EMBL/GenBank/DDBJ databases">
        <authorList>
            <person name="Fogelqvist J."/>
        </authorList>
    </citation>
    <scope>NUCLEOTIDE SEQUENCE [LARGE SCALE GENOMIC DNA]</scope>
</reference>
<name>A0A3P3YPI8_PLABS</name>
<geneLocation type="mitochondrion" evidence="1"/>
<dbReference type="EMBL" id="OVEO01000020">
    <property type="protein sequence ID" value="SPR01979.1"/>
    <property type="molecule type" value="Genomic_DNA"/>
</dbReference>
<protein>
    <submittedName>
        <fullName evidence="1">Uncharacterized protein</fullName>
    </submittedName>
</protein>
<organism evidence="1 2">
    <name type="scientific">Plasmodiophora brassicae</name>
    <name type="common">Clubroot disease agent</name>
    <dbReference type="NCBI Taxonomy" id="37360"/>
    <lineage>
        <taxon>Eukaryota</taxon>
        <taxon>Sar</taxon>
        <taxon>Rhizaria</taxon>
        <taxon>Endomyxa</taxon>
        <taxon>Phytomyxea</taxon>
        <taxon>Plasmodiophorida</taxon>
        <taxon>Plasmodiophoridae</taxon>
        <taxon>Plasmodiophora</taxon>
    </lineage>
</organism>
<proteinExistence type="predicted"/>
<accession>A0A3P3YPI8</accession>